<dbReference type="CDD" id="cd12148">
    <property type="entry name" value="fungal_TF_MHR"/>
    <property type="match status" value="1"/>
</dbReference>
<accession>A0A553I024</accession>
<evidence type="ECO:0000259" key="2">
    <source>
        <dbReference type="SMART" id="SM00906"/>
    </source>
</evidence>
<evidence type="ECO:0000313" key="3">
    <source>
        <dbReference type="EMBL" id="TRX93541.1"/>
    </source>
</evidence>
<comment type="caution">
    <text evidence="3">The sequence shown here is derived from an EMBL/GenBank/DDBJ whole genome shotgun (WGS) entry which is preliminary data.</text>
</comment>
<organism evidence="3 4">
    <name type="scientific">Xylaria flabelliformis</name>
    <dbReference type="NCBI Taxonomy" id="2512241"/>
    <lineage>
        <taxon>Eukaryota</taxon>
        <taxon>Fungi</taxon>
        <taxon>Dikarya</taxon>
        <taxon>Ascomycota</taxon>
        <taxon>Pezizomycotina</taxon>
        <taxon>Sordariomycetes</taxon>
        <taxon>Xylariomycetidae</taxon>
        <taxon>Xylariales</taxon>
        <taxon>Xylariaceae</taxon>
        <taxon>Xylaria</taxon>
    </lineage>
</organism>
<keyword evidence="4" id="KW-1185">Reference proteome</keyword>
<gene>
    <name evidence="3" type="ORF">FHL15_005513</name>
</gene>
<protein>
    <recommendedName>
        <fullName evidence="2">Xylanolytic transcriptional activator regulatory domain-containing protein</fullName>
    </recommendedName>
</protein>
<dbReference type="Pfam" id="PF04082">
    <property type="entry name" value="Fungal_trans"/>
    <property type="match status" value="1"/>
</dbReference>
<sequence length="579" mass="64581">MLSARLAIIVDEGKAAVMETRHVQLAERTLSHVYTKLTRRDAVPEGQIRLRDATRIASEASHSAHTKITDDQLSETLTAISGLNDKDIATGNAVVRVPDPGREVTPSNTARQTTGSGEEIFRDASRQRILFRSENSNFESSANEAWARFNNAYIQLPQIIALGPDILAIEAMITMALFTRMTADACTSAQLVSSAVKMYQMTALQNDPTRTLTLGASDDRHRRAFWTAYILDWEISTQFGLPPAIDGDEFDVGPLRQETIASMEGLSPACKVISEIAILKSVIYKRLYQRKAFEQPDGELITNITEINWGLDYWLRSQVSADFRPDLDNPTALSNPSMETLLIHFFYYLCVDMAHWAVRRHGLRIDQPNSTSPNRFESERITMLMEMSRKAARATLRLLLAVPMKSFMSLWRILCYPISACITLLTGVLANPLSVSAKSDVSILGSFRQFLESMVLENGFDLQRTLQGCMQMEHLAQNAVDTAEAMSATTTTTDGKEENTRTVSWDEVGYRQAQKVGDLLASCTHPIYVAQGLMTNMKTRDSVATEALSEILSIHERGSRPSSLFVPECLWPKINGFSF</sequence>
<dbReference type="PANTHER" id="PTHR46910">
    <property type="entry name" value="TRANSCRIPTION FACTOR PDR1"/>
    <property type="match status" value="1"/>
</dbReference>
<dbReference type="Proteomes" id="UP000319160">
    <property type="component" value="Unassembled WGS sequence"/>
</dbReference>
<name>A0A553I024_9PEZI</name>
<dbReference type="GO" id="GO:0003677">
    <property type="term" value="F:DNA binding"/>
    <property type="evidence" value="ECO:0007669"/>
    <property type="project" value="InterPro"/>
</dbReference>
<dbReference type="InterPro" id="IPR007219">
    <property type="entry name" value="XnlR_reg_dom"/>
</dbReference>
<reference evidence="4" key="1">
    <citation type="submission" date="2019-06" db="EMBL/GenBank/DDBJ databases">
        <title>Draft genome sequence of the griseofulvin-producing fungus Xylaria cubensis strain G536.</title>
        <authorList>
            <person name="Mead M.E."/>
            <person name="Raja H.A."/>
            <person name="Steenwyk J.L."/>
            <person name="Knowles S.L."/>
            <person name="Oberlies N.H."/>
            <person name="Rokas A."/>
        </authorList>
    </citation>
    <scope>NUCLEOTIDE SEQUENCE [LARGE SCALE GENOMIC DNA]</scope>
    <source>
        <strain evidence="4">G536</strain>
    </source>
</reference>
<dbReference type="GO" id="GO:0003700">
    <property type="term" value="F:DNA-binding transcription factor activity"/>
    <property type="evidence" value="ECO:0007669"/>
    <property type="project" value="InterPro"/>
</dbReference>
<proteinExistence type="predicted"/>
<dbReference type="OrthoDB" id="3266505at2759"/>
<keyword evidence="1" id="KW-0539">Nucleus</keyword>
<evidence type="ECO:0000256" key="1">
    <source>
        <dbReference type="ARBA" id="ARBA00023242"/>
    </source>
</evidence>
<dbReference type="EMBL" id="VFLP01000028">
    <property type="protein sequence ID" value="TRX93541.1"/>
    <property type="molecule type" value="Genomic_DNA"/>
</dbReference>
<dbReference type="GO" id="GO:0008270">
    <property type="term" value="F:zinc ion binding"/>
    <property type="evidence" value="ECO:0007669"/>
    <property type="project" value="InterPro"/>
</dbReference>
<evidence type="ECO:0000313" key="4">
    <source>
        <dbReference type="Proteomes" id="UP000319160"/>
    </source>
</evidence>
<dbReference type="GO" id="GO:0006351">
    <property type="term" value="P:DNA-templated transcription"/>
    <property type="evidence" value="ECO:0007669"/>
    <property type="project" value="InterPro"/>
</dbReference>
<feature type="domain" description="Xylanolytic transcriptional activator regulatory" evidence="2">
    <location>
        <begin position="188"/>
        <end position="260"/>
    </location>
</feature>
<dbReference type="AlphaFoldDB" id="A0A553I024"/>
<dbReference type="SMART" id="SM00906">
    <property type="entry name" value="Fungal_trans"/>
    <property type="match status" value="1"/>
</dbReference>
<dbReference type="PANTHER" id="PTHR46910:SF25">
    <property type="entry name" value="ABC-TRANSPORTER-REGULATING TRANSCRIPTION FACTOR"/>
    <property type="match status" value="1"/>
</dbReference>
<dbReference type="InterPro" id="IPR050987">
    <property type="entry name" value="AtrR-like"/>
</dbReference>
<dbReference type="STRING" id="2512241.A0A553I024"/>